<protein>
    <submittedName>
        <fullName evidence="3">Type II secretion system protein M</fullName>
    </submittedName>
</protein>
<dbReference type="AlphaFoldDB" id="A0AB35U1K6"/>
<feature type="compositionally biased region" description="Polar residues" evidence="1">
    <location>
        <begin position="181"/>
        <end position="202"/>
    </location>
</feature>
<keyword evidence="2" id="KW-0472">Membrane</keyword>
<proteinExistence type="predicted"/>
<gene>
    <name evidence="3" type="ORF">MOZ60_05750</name>
</gene>
<sequence>MFSYKFSLREKILLLICLVIALGIFYYEVAFKGFQSAAKQYDTSELQTQLTVLQSQAAKQKQMQNYLDSNDTASVGTVAVYNNLANEVSALGNILNDKASQVSITWSEPTLTDNIVRRNASISFHTSGYDTAYSLVESIARCQYRCLIADVSMDDGDDTDLSSSSDVAVSMNITFFETTDGASSTSGLVQQDSDSTSDNSGTVFKGDATYN</sequence>
<dbReference type="EMBL" id="JALBUR010000011">
    <property type="protein sequence ID" value="MDX8419592.1"/>
    <property type="molecule type" value="Genomic_DNA"/>
</dbReference>
<feature type="transmembrane region" description="Helical" evidence="2">
    <location>
        <begin position="12"/>
        <end position="29"/>
    </location>
</feature>
<evidence type="ECO:0000256" key="1">
    <source>
        <dbReference type="SAM" id="MobiDB-lite"/>
    </source>
</evidence>
<evidence type="ECO:0000313" key="4">
    <source>
        <dbReference type="Proteomes" id="UP001286174"/>
    </source>
</evidence>
<feature type="region of interest" description="Disordered" evidence="1">
    <location>
        <begin position="181"/>
        <end position="211"/>
    </location>
</feature>
<keyword evidence="2" id="KW-1133">Transmembrane helix</keyword>
<dbReference type="Proteomes" id="UP001286174">
    <property type="component" value="Unassembled WGS sequence"/>
</dbReference>
<reference evidence="3 4" key="1">
    <citation type="submission" date="2022-03" db="EMBL/GenBank/DDBJ databases">
        <title>Novel taxa within the pig intestine.</title>
        <authorList>
            <person name="Wylensek D."/>
            <person name="Bishof K."/>
            <person name="Afrizal A."/>
            <person name="Clavel T."/>
        </authorList>
    </citation>
    <scope>NUCLEOTIDE SEQUENCE [LARGE SCALE GENOMIC DNA]</scope>
    <source>
        <strain evidence="3 4">CLA-KB-P133</strain>
    </source>
</reference>
<accession>A0AB35U1K6</accession>
<keyword evidence="2" id="KW-0812">Transmembrane</keyword>
<name>A0AB35U1K6_9FIRM</name>
<organism evidence="3 4">
    <name type="scientific">Grylomicrobium aquisgranensis</name>
    <dbReference type="NCBI Taxonomy" id="2926318"/>
    <lineage>
        <taxon>Bacteria</taxon>
        <taxon>Bacillati</taxon>
        <taxon>Bacillota</taxon>
        <taxon>Erysipelotrichia</taxon>
        <taxon>Erysipelotrichales</taxon>
        <taxon>Erysipelotrichaceae</taxon>
        <taxon>Grylomicrobium</taxon>
    </lineage>
</organism>
<comment type="caution">
    <text evidence="3">The sequence shown here is derived from an EMBL/GenBank/DDBJ whole genome shotgun (WGS) entry which is preliminary data.</text>
</comment>
<dbReference type="RefSeq" id="WP_277635449.1">
    <property type="nucleotide sequence ID" value="NZ_JALBUR010000011.1"/>
</dbReference>
<evidence type="ECO:0000313" key="3">
    <source>
        <dbReference type="EMBL" id="MDX8419592.1"/>
    </source>
</evidence>
<evidence type="ECO:0000256" key="2">
    <source>
        <dbReference type="SAM" id="Phobius"/>
    </source>
</evidence>
<keyword evidence="4" id="KW-1185">Reference proteome</keyword>